<protein>
    <submittedName>
        <fullName evidence="1">Uncharacterized protein</fullName>
    </submittedName>
</protein>
<comment type="caution">
    <text evidence="1">The sequence shown here is derived from an EMBL/GenBank/DDBJ whole genome shotgun (WGS) entry which is preliminary data.</text>
</comment>
<dbReference type="Proteomes" id="UP001056120">
    <property type="component" value="Linkage Group LG06"/>
</dbReference>
<sequence length="69" mass="7903">MVSPEGEDHQWDVEIRRHREGIRELGFTISIADSGDITNLEHYPPFILSDTSMNKPKFLLRLALLLGLI</sequence>
<keyword evidence="2" id="KW-1185">Reference proteome</keyword>
<name>A0ACB9IY76_9ASTR</name>
<reference evidence="2" key="1">
    <citation type="journal article" date="2022" name="Mol. Ecol. Resour.">
        <title>The genomes of chicory, endive, great burdock and yacon provide insights into Asteraceae palaeo-polyploidization history and plant inulin production.</title>
        <authorList>
            <person name="Fan W."/>
            <person name="Wang S."/>
            <person name="Wang H."/>
            <person name="Wang A."/>
            <person name="Jiang F."/>
            <person name="Liu H."/>
            <person name="Zhao H."/>
            <person name="Xu D."/>
            <person name="Zhang Y."/>
        </authorList>
    </citation>
    <scope>NUCLEOTIDE SEQUENCE [LARGE SCALE GENOMIC DNA]</scope>
    <source>
        <strain evidence="2">cv. Yunnan</strain>
    </source>
</reference>
<reference evidence="1 2" key="2">
    <citation type="journal article" date="2022" name="Mol. Ecol. Resour.">
        <title>The genomes of chicory, endive, great burdock and yacon provide insights into Asteraceae paleo-polyploidization history and plant inulin production.</title>
        <authorList>
            <person name="Fan W."/>
            <person name="Wang S."/>
            <person name="Wang H."/>
            <person name="Wang A."/>
            <person name="Jiang F."/>
            <person name="Liu H."/>
            <person name="Zhao H."/>
            <person name="Xu D."/>
            <person name="Zhang Y."/>
        </authorList>
    </citation>
    <scope>NUCLEOTIDE SEQUENCE [LARGE SCALE GENOMIC DNA]</scope>
    <source>
        <strain evidence="2">cv. Yunnan</strain>
        <tissue evidence="1">Leaves</tissue>
    </source>
</reference>
<gene>
    <name evidence="1" type="ORF">L1987_17126</name>
</gene>
<proteinExistence type="predicted"/>
<evidence type="ECO:0000313" key="1">
    <source>
        <dbReference type="EMBL" id="KAI3812418.1"/>
    </source>
</evidence>
<dbReference type="EMBL" id="CM042023">
    <property type="protein sequence ID" value="KAI3812418.1"/>
    <property type="molecule type" value="Genomic_DNA"/>
</dbReference>
<accession>A0ACB9IY76</accession>
<organism evidence="1 2">
    <name type="scientific">Smallanthus sonchifolius</name>
    <dbReference type="NCBI Taxonomy" id="185202"/>
    <lineage>
        <taxon>Eukaryota</taxon>
        <taxon>Viridiplantae</taxon>
        <taxon>Streptophyta</taxon>
        <taxon>Embryophyta</taxon>
        <taxon>Tracheophyta</taxon>
        <taxon>Spermatophyta</taxon>
        <taxon>Magnoliopsida</taxon>
        <taxon>eudicotyledons</taxon>
        <taxon>Gunneridae</taxon>
        <taxon>Pentapetalae</taxon>
        <taxon>asterids</taxon>
        <taxon>campanulids</taxon>
        <taxon>Asterales</taxon>
        <taxon>Asteraceae</taxon>
        <taxon>Asteroideae</taxon>
        <taxon>Heliantheae alliance</taxon>
        <taxon>Millerieae</taxon>
        <taxon>Smallanthus</taxon>
    </lineage>
</organism>
<evidence type="ECO:0000313" key="2">
    <source>
        <dbReference type="Proteomes" id="UP001056120"/>
    </source>
</evidence>